<protein>
    <submittedName>
        <fullName evidence="1">Uncharacterized protein</fullName>
    </submittedName>
</protein>
<organism evidence="1 2">
    <name type="scientific">Iphiclides podalirius</name>
    <name type="common">scarce swallowtail</name>
    <dbReference type="NCBI Taxonomy" id="110791"/>
    <lineage>
        <taxon>Eukaryota</taxon>
        <taxon>Metazoa</taxon>
        <taxon>Ecdysozoa</taxon>
        <taxon>Arthropoda</taxon>
        <taxon>Hexapoda</taxon>
        <taxon>Insecta</taxon>
        <taxon>Pterygota</taxon>
        <taxon>Neoptera</taxon>
        <taxon>Endopterygota</taxon>
        <taxon>Lepidoptera</taxon>
        <taxon>Glossata</taxon>
        <taxon>Ditrysia</taxon>
        <taxon>Papilionoidea</taxon>
        <taxon>Papilionidae</taxon>
        <taxon>Papilioninae</taxon>
        <taxon>Iphiclides</taxon>
    </lineage>
</organism>
<evidence type="ECO:0000313" key="2">
    <source>
        <dbReference type="Proteomes" id="UP000837857"/>
    </source>
</evidence>
<dbReference type="EMBL" id="OW152826">
    <property type="protein sequence ID" value="CAH2042772.1"/>
    <property type="molecule type" value="Genomic_DNA"/>
</dbReference>
<name>A0ABN8HX76_9NEOP</name>
<reference evidence="1" key="1">
    <citation type="submission" date="2022-03" db="EMBL/GenBank/DDBJ databases">
        <authorList>
            <person name="Martin H S."/>
        </authorList>
    </citation>
    <scope>NUCLEOTIDE SEQUENCE</scope>
</reference>
<proteinExistence type="predicted"/>
<sequence length="146" mass="16469">MQFFQPVAQKNASCADPAERLWPAIFVSSPRSSGARDPIAMKLIWDHVGPIAMKLIWDHVGPIAIWDHVGPIAMKLIWDHVGPIAMKLIWDHVGPIAMKLIWDHVIIILLPFHLCHLSRMKVEGTLEMVLSSHLVFSRNSINVTET</sequence>
<keyword evidence="2" id="KW-1185">Reference proteome</keyword>
<dbReference type="Proteomes" id="UP000837857">
    <property type="component" value="Chromosome 14"/>
</dbReference>
<feature type="non-terminal residue" evidence="1">
    <location>
        <position position="1"/>
    </location>
</feature>
<gene>
    <name evidence="1" type="ORF">IPOD504_LOCUS4085</name>
</gene>
<accession>A0ABN8HX76</accession>
<evidence type="ECO:0000313" key="1">
    <source>
        <dbReference type="EMBL" id="CAH2042772.1"/>
    </source>
</evidence>